<keyword evidence="7" id="KW-0540">Nuclease</keyword>
<evidence type="ECO:0000313" key="7">
    <source>
        <dbReference type="EMBL" id="TCS78482.1"/>
    </source>
</evidence>
<dbReference type="Proteomes" id="UP000295726">
    <property type="component" value="Unassembled WGS sequence"/>
</dbReference>
<evidence type="ECO:0000256" key="5">
    <source>
        <dbReference type="SAM" id="MobiDB-lite"/>
    </source>
</evidence>
<dbReference type="GO" id="GO:0006302">
    <property type="term" value="P:double-strand break repair"/>
    <property type="evidence" value="ECO:0007669"/>
    <property type="project" value="InterPro"/>
</dbReference>
<dbReference type="PANTHER" id="PTHR32114">
    <property type="entry name" value="ABC TRANSPORTER ABCH.3"/>
    <property type="match status" value="1"/>
</dbReference>
<evidence type="ECO:0000259" key="6">
    <source>
        <dbReference type="Pfam" id="PF13476"/>
    </source>
</evidence>
<feature type="domain" description="Rad50/SbcC-type AAA" evidence="6">
    <location>
        <begin position="5"/>
        <end position="196"/>
    </location>
</feature>
<comment type="similarity">
    <text evidence="1">Belongs to the SMC family. SbcC subfamily.</text>
</comment>
<feature type="coiled-coil region" evidence="4">
    <location>
        <begin position="531"/>
        <end position="593"/>
    </location>
</feature>
<keyword evidence="7" id="KW-0269">Exonuclease</keyword>
<organism evidence="7 8">
    <name type="scientific">Muricomes intestini</name>
    <dbReference type="NCBI Taxonomy" id="1796634"/>
    <lineage>
        <taxon>Bacteria</taxon>
        <taxon>Bacillati</taxon>
        <taxon>Bacillota</taxon>
        <taxon>Clostridia</taxon>
        <taxon>Lachnospirales</taxon>
        <taxon>Lachnospiraceae</taxon>
        <taxon>Muricomes</taxon>
    </lineage>
</organism>
<dbReference type="RefSeq" id="WP_132381094.1">
    <property type="nucleotide sequence ID" value="NZ_SLZZ01000011.1"/>
</dbReference>
<comment type="caution">
    <text evidence="7">The sequence shown here is derived from an EMBL/GenBank/DDBJ whole genome shotgun (WGS) entry which is preliminary data.</text>
</comment>
<gene>
    <name evidence="7" type="ORF">EDD59_1117</name>
</gene>
<feature type="coiled-coil region" evidence="4">
    <location>
        <begin position="262"/>
        <end position="430"/>
    </location>
</feature>
<name>A0A4V2URQ0_9FIRM</name>
<reference evidence="7 8" key="1">
    <citation type="submission" date="2019-03" db="EMBL/GenBank/DDBJ databases">
        <title>Genomic Encyclopedia of Type Strains, Phase IV (KMG-IV): sequencing the most valuable type-strain genomes for metagenomic binning, comparative biology and taxonomic classification.</title>
        <authorList>
            <person name="Goeker M."/>
        </authorList>
    </citation>
    <scope>NUCLEOTIDE SEQUENCE [LARGE SCALE GENOMIC DNA]</scope>
    <source>
        <strain evidence="7 8">DSM 29489</strain>
    </source>
</reference>
<dbReference type="AlphaFoldDB" id="A0A4V2URQ0"/>
<keyword evidence="4" id="KW-0175">Coiled coil</keyword>
<dbReference type="EMBL" id="SLZZ01000011">
    <property type="protein sequence ID" value="TCS78482.1"/>
    <property type="molecule type" value="Genomic_DNA"/>
</dbReference>
<dbReference type="PANTHER" id="PTHR32114:SF2">
    <property type="entry name" value="ABC TRANSPORTER ABCH.3"/>
    <property type="match status" value="1"/>
</dbReference>
<dbReference type="OrthoDB" id="9795626at2"/>
<evidence type="ECO:0000256" key="2">
    <source>
        <dbReference type="ARBA" id="ARBA00011322"/>
    </source>
</evidence>
<dbReference type="InterPro" id="IPR027417">
    <property type="entry name" value="P-loop_NTPase"/>
</dbReference>
<dbReference type="GO" id="GO:0004527">
    <property type="term" value="F:exonuclease activity"/>
    <property type="evidence" value="ECO:0007669"/>
    <property type="project" value="UniProtKB-KW"/>
</dbReference>
<keyword evidence="8" id="KW-1185">Reference proteome</keyword>
<dbReference type="Pfam" id="PF13476">
    <property type="entry name" value="AAA_23"/>
    <property type="match status" value="1"/>
</dbReference>
<evidence type="ECO:0000313" key="8">
    <source>
        <dbReference type="Proteomes" id="UP000295726"/>
    </source>
</evidence>
<dbReference type="InterPro" id="IPR038729">
    <property type="entry name" value="Rad50/SbcC_AAA"/>
</dbReference>
<comment type="subunit">
    <text evidence="2">Heterodimer of SbcC and SbcD.</text>
</comment>
<dbReference type="Pfam" id="PF13558">
    <property type="entry name" value="SbcC_Walker_B"/>
    <property type="match status" value="1"/>
</dbReference>
<feature type="coiled-coil region" evidence="4">
    <location>
        <begin position="655"/>
        <end position="706"/>
    </location>
</feature>
<evidence type="ECO:0000256" key="1">
    <source>
        <dbReference type="ARBA" id="ARBA00006930"/>
    </source>
</evidence>
<evidence type="ECO:0000256" key="3">
    <source>
        <dbReference type="ARBA" id="ARBA00013368"/>
    </source>
</evidence>
<dbReference type="GO" id="GO:0016887">
    <property type="term" value="F:ATP hydrolysis activity"/>
    <property type="evidence" value="ECO:0007669"/>
    <property type="project" value="InterPro"/>
</dbReference>
<dbReference type="Gene3D" id="3.40.50.300">
    <property type="entry name" value="P-loop containing nucleotide triphosphate hydrolases"/>
    <property type="match status" value="2"/>
</dbReference>
<feature type="region of interest" description="Disordered" evidence="5">
    <location>
        <begin position="468"/>
        <end position="492"/>
    </location>
</feature>
<sequence>MRPVKLTMSAFGSYAGVEEIDFTKVRQGLFLITGDTGAGKTTIFDAVTYALYDKTSGGRRDGNMMRSQYAPEDVDTYVEYTFSYKEKEYTVRRNPEYLRIGKRRSSDGSPRYVKETAKVSLLMPDGKEYQGKKKDINQKIEEIMGLDVNQFTQIAMIAQGDFLKLLHAESRERKRIFSRIFQTKLYWQVQEGLKEQAKQLYISLEDNTKDCRREMERVEPLPDSEEKAMWDRLLALEMPAGTDVLLTLKEICRQGKTLEMAARQQEAEIQRKVDELNILIRNQEEVNHLFILKAQTEDKLAELEVQKIDMEELRRQVEEGARAEKVSIEEEQYKRTSAELDNLKQTVAETKGWLVGQKEKTVAEKAEVKQKEEELLQKEPVLQQQIVTLKGILPKYARIRRLENSYNEQMKKMELILEECRRASVDYEEKYQRFFEEQAGILAEKLKQGEPCPVCGSTVHPQKAEVLDGAPGQKEVEQAKVKRDKKEKERSDIQEQFQECKSNLQSEKGSLKEAIGEIWNDLDASEVWMEEEQVKGKLQKLELELRQKKEDFQKREKHLQRLVGEFKHKSGLLESQEKQLQELNIKQEEQEKDFQAGLKEQKFSTYASYVRAKEWINGRGERKRRLSEYDARCLEVKTRHEMLCQQSAGKEPAELTEEKEKLEALTASQKNQREKWISLYSKNQRNEEARMKLKKYFGDKESLTAEYEMVNNLSCTANGNLSGSVKLDFETYVQRKYFKQIIQAANRRLSKMTSNEFILQCREIKDLSSQGQAGLDLDVYHLVNDSVRDVKTLSGGESFMASLSMALGLADIVQNTAGAISLETMFVDEGFGSLDDVARDRAIQILQKLAGEKGLVGIISHVNELKSQIEWQLVVKKTERGSHAHWVLE</sequence>
<keyword evidence="7" id="KW-0378">Hydrolase</keyword>
<dbReference type="SUPFAM" id="SSF52540">
    <property type="entry name" value="P-loop containing nucleoside triphosphate hydrolases"/>
    <property type="match status" value="1"/>
</dbReference>
<feature type="compositionally biased region" description="Basic and acidic residues" evidence="5">
    <location>
        <begin position="474"/>
        <end position="492"/>
    </location>
</feature>
<protein>
    <recommendedName>
        <fullName evidence="3">Nuclease SbcCD subunit C</fullName>
    </recommendedName>
</protein>
<proteinExistence type="inferred from homology"/>
<accession>A0A4V2URQ0</accession>
<evidence type="ECO:0000256" key="4">
    <source>
        <dbReference type="SAM" id="Coils"/>
    </source>
</evidence>